<reference evidence="1" key="2">
    <citation type="submission" date="2025-09" db="UniProtKB">
        <authorList>
            <consortium name="Ensembl"/>
        </authorList>
    </citation>
    <scope>IDENTIFICATION</scope>
</reference>
<evidence type="ECO:0000313" key="2">
    <source>
        <dbReference type="Proteomes" id="UP000694401"/>
    </source>
</evidence>
<evidence type="ECO:0000313" key="1">
    <source>
        <dbReference type="Ensembl" id="ENSZLMP00000018319.1"/>
    </source>
</evidence>
<dbReference type="Ensembl" id="ENSZLMT00000018824.1">
    <property type="protein sequence ID" value="ENSZLMP00000018319.1"/>
    <property type="gene ID" value="ENSZLMG00000012689.1"/>
</dbReference>
<protein>
    <submittedName>
        <fullName evidence="1">Uncharacterized protein</fullName>
    </submittedName>
</protein>
<dbReference type="Proteomes" id="UP000694401">
    <property type="component" value="Unassembled WGS sequence"/>
</dbReference>
<proteinExistence type="predicted"/>
<keyword evidence="2" id="KW-1185">Reference proteome</keyword>
<name>A0A8D2PVI3_ZOSLA</name>
<dbReference type="AlphaFoldDB" id="A0A8D2PVI3"/>
<sequence length="261" mass="27811">MVQPELREPRARCPFGLSPGAAAKLLLVRAQCPPSTSKAHWFPLGETNPGTAGISEQNLVLRLPSTNTLSWAGAPGLGNPNPKGQPQTEGLRAFLLHKNISPETGAVHGPGSSWPQKLSVDTLENALGNSECARDVGCGVLLLLPSSYGCELPGWEIGQELFLGMDIGAWSSLGQWEVTLGQWEGSLGQWERSLGQWKGSLGQWEGSLGQWEGSLPMAGVALGVPSNPNHSMVLWDPSVPDPLPWMFSLLTSTLGMSQSQT</sequence>
<reference evidence="1" key="1">
    <citation type="submission" date="2025-08" db="UniProtKB">
        <authorList>
            <consortium name="Ensembl"/>
        </authorList>
    </citation>
    <scope>IDENTIFICATION</scope>
</reference>
<accession>A0A8D2PVI3</accession>
<organism evidence="1 2">
    <name type="scientific">Zosterops lateralis melanops</name>
    <dbReference type="NCBI Taxonomy" id="1220523"/>
    <lineage>
        <taxon>Eukaryota</taxon>
        <taxon>Metazoa</taxon>
        <taxon>Chordata</taxon>
        <taxon>Craniata</taxon>
        <taxon>Vertebrata</taxon>
        <taxon>Euteleostomi</taxon>
        <taxon>Archelosauria</taxon>
        <taxon>Archosauria</taxon>
        <taxon>Dinosauria</taxon>
        <taxon>Saurischia</taxon>
        <taxon>Theropoda</taxon>
        <taxon>Coelurosauria</taxon>
        <taxon>Aves</taxon>
        <taxon>Neognathae</taxon>
        <taxon>Neoaves</taxon>
        <taxon>Telluraves</taxon>
        <taxon>Australaves</taxon>
        <taxon>Passeriformes</taxon>
        <taxon>Sylvioidea</taxon>
        <taxon>Zosteropidae</taxon>
        <taxon>Zosterops</taxon>
    </lineage>
</organism>